<proteinExistence type="predicted"/>
<gene>
    <name evidence="1" type="ORF">QFC20_007041</name>
</gene>
<comment type="caution">
    <text evidence="1">The sequence shown here is derived from an EMBL/GenBank/DDBJ whole genome shotgun (WGS) entry which is preliminary data.</text>
</comment>
<dbReference type="EMBL" id="JASBWS010000147">
    <property type="protein sequence ID" value="KAJ9093828.1"/>
    <property type="molecule type" value="Genomic_DNA"/>
</dbReference>
<sequence length="333" mass="35923">MKQTYVHAKPEFRGEIQEVAVPTPNDNQLVIKVVYAGSNPKDWKLPELGVPGNSGDDAAGYVHSVGAKVSEFKVGDRVAIFHEMTKPGGTFAEYALAWEHTTFHLPKETSFEEGATIPLAAMTSALGLFVNLALPTPLLPAKESIPLLIYGASSAVGAYAIKLAKLANIHPIIGVAGSGGDFAMSIGCDVIVDYRKGQVVEDIKKALSEHAPGQKLMHVYDAISEQPSGEHINAIADQGATVTHVLMNTKDYNAEKFTVIRTMVGDSHGEDASRRDFAYAYYRLFGKWMKEGRFAPHPYEVVPGGLEAVVGGLMRLKEGKVSAKKLIFKVADA</sequence>
<organism evidence="1 2">
    <name type="scientific">Naganishia adeliensis</name>
    <dbReference type="NCBI Taxonomy" id="92952"/>
    <lineage>
        <taxon>Eukaryota</taxon>
        <taxon>Fungi</taxon>
        <taxon>Dikarya</taxon>
        <taxon>Basidiomycota</taxon>
        <taxon>Agaricomycotina</taxon>
        <taxon>Tremellomycetes</taxon>
        <taxon>Filobasidiales</taxon>
        <taxon>Filobasidiaceae</taxon>
        <taxon>Naganishia</taxon>
    </lineage>
</organism>
<protein>
    <submittedName>
        <fullName evidence="1">Uncharacterized protein</fullName>
    </submittedName>
</protein>
<reference evidence="1" key="1">
    <citation type="submission" date="2023-04" db="EMBL/GenBank/DDBJ databases">
        <title>Draft Genome sequencing of Naganishia species isolated from polar environments using Oxford Nanopore Technology.</title>
        <authorList>
            <person name="Leo P."/>
            <person name="Venkateswaran K."/>
        </authorList>
    </citation>
    <scope>NUCLEOTIDE SEQUENCE</scope>
    <source>
        <strain evidence="1">MNA-CCFEE 5262</strain>
    </source>
</reference>
<dbReference type="Proteomes" id="UP001230649">
    <property type="component" value="Unassembled WGS sequence"/>
</dbReference>
<accession>A0ACC2V3Y3</accession>
<evidence type="ECO:0000313" key="2">
    <source>
        <dbReference type="Proteomes" id="UP001230649"/>
    </source>
</evidence>
<keyword evidence="2" id="KW-1185">Reference proteome</keyword>
<name>A0ACC2V3Y3_9TREE</name>
<evidence type="ECO:0000313" key="1">
    <source>
        <dbReference type="EMBL" id="KAJ9093828.1"/>
    </source>
</evidence>